<name>A0A5J5BWB2_9ASTE</name>
<dbReference type="AlphaFoldDB" id="A0A5J5BWB2"/>
<dbReference type="Proteomes" id="UP000325577">
    <property type="component" value="Linkage Group LG1"/>
</dbReference>
<protein>
    <submittedName>
        <fullName evidence="1">Uncharacterized protein</fullName>
    </submittedName>
</protein>
<evidence type="ECO:0000313" key="2">
    <source>
        <dbReference type="Proteomes" id="UP000325577"/>
    </source>
</evidence>
<evidence type="ECO:0000313" key="1">
    <source>
        <dbReference type="EMBL" id="KAA8546934.1"/>
    </source>
</evidence>
<keyword evidence="2" id="KW-1185">Reference proteome</keyword>
<gene>
    <name evidence="1" type="ORF">F0562_003363</name>
</gene>
<dbReference type="EMBL" id="CM018032">
    <property type="protein sequence ID" value="KAA8546934.1"/>
    <property type="molecule type" value="Genomic_DNA"/>
</dbReference>
<organism evidence="1 2">
    <name type="scientific">Nyssa sinensis</name>
    <dbReference type="NCBI Taxonomy" id="561372"/>
    <lineage>
        <taxon>Eukaryota</taxon>
        <taxon>Viridiplantae</taxon>
        <taxon>Streptophyta</taxon>
        <taxon>Embryophyta</taxon>
        <taxon>Tracheophyta</taxon>
        <taxon>Spermatophyta</taxon>
        <taxon>Magnoliopsida</taxon>
        <taxon>eudicotyledons</taxon>
        <taxon>Gunneridae</taxon>
        <taxon>Pentapetalae</taxon>
        <taxon>asterids</taxon>
        <taxon>Cornales</taxon>
        <taxon>Nyssaceae</taxon>
        <taxon>Nyssa</taxon>
    </lineage>
</organism>
<sequence length="118" mass="13410">MQQNLICVYVCVYSGAEEVRPKLLEACAGQKNVEALRKRSDKRLGLGRFLAESETAVAVQQKKGESRWLDYGWMIEEFGLHKGLRVLQTGWKDYNWDMLGGRFGSVRFVVFLCSAISS</sequence>
<proteinExistence type="predicted"/>
<accession>A0A5J5BWB2</accession>
<reference evidence="1 2" key="1">
    <citation type="submission" date="2019-09" db="EMBL/GenBank/DDBJ databases">
        <title>A chromosome-level genome assembly of the Chinese tupelo Nyssa sinensis.</title>
        <authorList>
            <person name="Yang X."/>
            <person name="Kang M."/>
            <person name="Yang Y."/>
            <person name="Xiong H."/>
            <person name="Wang M."/>
            <person name="Zhang Z."/>
            <person name="Wang Z."/>
            <person name="Wu H."/>
            <person name="Ma T."/>
            <person name="Liu J."/>
            <person name="Xi Z."/>
        </authorList>
    </citation>
    <scope>NUCLEOTIDE SEQUENCE [LARGE SCALE GENOMIC DNA]</scope>
    <source>
        <strain evidence="1">J267</strain>
        <tissue evidence="1">Leaf</tissue>
    </source>
</reference>